<dbReference type="AlphaFoldDB" id="B5VHB0"/>
<reference evidence="1 2" key="1">
    <citation type="journal article" date="2008" name="FEMS Yeast Res.">
        <title>Comparative genome analysis of a Saccharomyces cerevisiae wine strain.</title>
        <authorList>
            <person name="Borneman A.R."/>
            <person name="Forgan A.H."/>
            <person name="Pretorius I.S."/>
            <person name="Chambers P.J."/>
        </authorList>
    </citation>
    <scope>NUCLEOTIDE SEQUENCE [LARGE SCALE GENOMIC DNA]</scope>
    <source>
        <strain evidence="1 2">AWRI1631</strain>
    </source>
</reference>
<proteinExistence type="predicted"/>
<sequence length="39" mass="4473">MECLKGKRCAMDEPERGQMIGKLRVKGGTGEVERMKYTR</sequence>
<evidence type="ECO:0000313" key="2">
    <source>
        <dbReference type="Proteomes" id="UP000008988"/>
    </source>
</evidence>
<dbReference type="Proteomes" id="UP000008988">
    <property type="component" value="Unassembled WGS sequence"/>
</dbReference>
<gene>
    <name evidence="1" type="ORF">AWRI1631_50450</name>
</gene>
<organism evidence="1 2">
    <name type="scientific">Saccharomyces cerevisiae (strain AWRI1631)</name>
    <name type="common">Baker's yeast</name>
    <dbReference type="NCBI Taxonomy" id="545124"/>
    <lineage>
        <taxon>Eukaryota</taxon>
        <taxon>Fungi</taxon>
        <taxon>Dikarya</taxon>
        <taxon>Ascomycota</taxon>
        <taxon>Saccharomycotina</taxon>
        <taxon>Saccharomycetes</taxon>
        <taxon>Saccharomycetales</taxon>
        <taxon>Saccharomycetaceae</taxon>
        <taxon>Saccharomyces</taxon>
    </lineage>
</organism>
<evidence type="ECO:0000313" key="1">
    <source>
        <dbReference type="EMBL" id="EDZ72687.1"/>
    </source>
</evidence>
<protein>
    <submittedName>
        <fullName evidence="1">Uncharacterized protein</fullName>
    </submittedName>
</protein>
<dbReference type="EMBL" id="ABSV01000637">
    <property type="protein sequence ID" value="EDZ72687.1"/>
    <property type="molecule type" value="Genomic_DNA"/>
</dbReference>
<comment type="caution">
    <text evidence="1">The sequence shown here is derived from an EMBL/GenBank/DDBJ whole genome shotgun (WGS) entry which is preliminary data.</text>
</comment>
<name>B5VHB0_YEAS6</name>
<accession>B5VHB0</accession>